<keyword evidence="9" id="KW-1185">Reference proteome</keyword>
<comment type="cofactor">
    <cofactor evidence="1">
        <name>FAD</name>
        <dbReference type="ChEBI" id="CHEBI:57692"/>
    </cofactor>
</comment>
<dbReference type="SUPFAM" id="SSF56645">
    <property type="entry name" value="Acyl-CoA dehydrogenase NM domain-like"/>
    <property type="match status" value="1"/>
</dbReference>
<dbReference type="InterPro" id="IPR013786">
    <property type="entry name" value="AcylCoA_DH/ox_N"/>
</dbReference>
<evidence type="ECO:0000256" key="3">
    <source>
        <dbReference type="ARBA" id="ARBA00022630"/>
    </source>
</evidence>
<dbReference type="PANTHER" id="PTHR43884:SF20">
    <property type="entry name" value="ACYL-COA DEHYDROGENASE FADE28"/>
    <property type="match status" value="1"/>
</dbReference>
<evidence type="ECO:0000256" key="2">
    <source>
        <dbReference type="ARBA" id="ARBA00009347"/>
    </source>
</evidence>
<dbReference type="Gene3D" id="1.20.140.10">
    <property type="entry name" value="Butyryl-CoA Dehydrogenase, subunit A, domain 3"/>
    <property type="match status" value="1"/>
</dbReference>
<dbReference type="InterPro" id="IPR036250">
    <property type="entry name" value="AcylCo_DH-like_C"/>
</dbReference>
<dbReference type="Gene3D" id="1.10.540.10">
    <property type="entry name" value="Acyl-CoA dehydrogenase/oxidase, N-terminal domain"/>
    <property type="match status" value="1"/>
</dbReference>
<evidence type="ECO:0000256" key="1">
    <source>
        <dbReference type="ARBA" id="ARBA00001974"/>
    </source>
</evidence>
<organism evidence="8 9">
    <name type="scientific">Frankia canadensis</name>
    <dbReference type="NCBI Taxonomy" id="1836972"/>
    <lineage>
        <taxon>Bacteria</taxon>
        <taxon>Bacillati</taxon>
        <taxon>Actinomycetota</taxon>
        <taxon>Actinomycetes</taxon>
        <taxon>Frankiales</taxon>
        <taxon>Frankiaceae</taxon>
        <taxon>Frankia</taxon>
    </lineage>
</organism>
<protein>
    <submittedName>
        <fullName evidence="8">Acyl-CoA dehydrogenase</fullName>
    </submittedName>
</protein>
<gene>
    <name evidence="8" type="ORF">FRACA_10019</name>
</gene>
<reference evidence="8 9" key="1">
    <citation type="submission" date="2017-06" db="EMBL/GenBank/DDBJ databases">
        <authorList>
            <person name="Kim H.J."/>
            <person name="Triplett B.A."/>
        </authorList>
    </citation>
    <scope>NUCLEOTIDE SEQUENCE [LARGE SCALE GENOMIC DNA]</scope>
    <source>
        <strain evidence="8">FRACA_ARgP5</strain>
    </source>
</reference>
<dbReference type="Gene3D" id="2.40.110.10">
    <property type="entry name" value="Butyryl-CoA Dehydrogenase, subunit A, domain 2"/>
    <property type="match status" value="1"/>
</dbReference>
<dbReference type="InterPro" id="IPR009100">
    <property type="entry name" value="AcylCoA_DH/oxidase_NM_dom_sf"/>
</dbReference>
<feature type="domain" description="Acyl-CoA dehydrogenase/oxidase C-terminal" evidence="6">
    <location>
        <begin position="235"/>
        <end position="367"/>
    </location>
</feature>
<dbReference type="InterPro" id="IPR046373">
    <property type="entry name" value="Acyl-CoA_Oxase/DH_mid-dom_sf"/>
</dbReference>
<dbReference type="SUPFAM" id="SSF47203">
    <property type="entry name" value="Acyl-CoA dehydrogenase C-terminal domain-like"/>
    <property type="match status" value="1"/>
</dbReference>
<sequence length="371" mass="39884">MILELSEDQEELQRTVRRFLREKSPEGKVRADMASDLGFDRDLWRLMAQQLGLQGLTIPERFGGSGAGFVESFIVLEEMGRSLFCSPYFSTVALAASTVMRAGDERVAARLLPAIASGAATATVAVAGPDGVWDLPAPSIEARLVGEGWVLSGTEPFVLDGATADHILVRGSTSDGTRLFEVAGDAVGLTKTPLITLDQTRRIAGLDFDSVAAHVIESRDSAQEVLRWVMDRAIVAQAAEQVGAASACLESTVDYAKERHQFGRPIGSFQAIKHKCAEMLIALESARSTAHYACLLLATEDDQSGLAASLAKACCSDAFLKIAAEHIQVHGGIGFTWEHSAHLYFKRAKSAQQLFGAPGFHRDRVAELIGI</sequence>
<dbReference type="InterPro" id="IPR009075">
    <property type="entry name" value="AcylCo_DH/oxidase_C"/>
</dbReference>
<dbReference type="PANTHER" id="PTHR43884">
    <property type="entry name" value="ACYL-COA DEHYDROGENASE"/>
    <property type="match status" value="1"/>
</dbReference>
<dbReference type="GO" id="GO:0003995">
    <property type="term" value="F:acyl-CoA dehydrogenase activity"/>
    <property type="evidence" value="ECO:0007669"/>
    <property type="project" value="TreeGrafter"/>
</dbReference>
<keyword evidence="5" id="KW-0560">Oxidoreductase</keyword>
<dbReference type="AlphaFoldDB" id="A0A2I2KHW4"/>
<proteinExistence type="inferred from homology"/>
<evidence type="ECO:0000313" key="8">
    <source>
        <dbReference type="EMBL" id="SNQ45260.1"/>
    </source>
</evidence>
<dbReference type="EMBL" id="FZMO01000001">
    <property type="protein sequence ID" value="SNQ45260.1"/>
    <property type="molecule type" value="Genomic_DNA"/>
</dbReference>
<dbReference type="RefSeq" id="WP_101829470.1">
    <property type="nucleotide sequence ID" value="NZ_FZMO01000001.1"/>
</dbReference>
<evidence type="ECO:0000259" key="6">
    <source>
        <dbReference type="Pfam" id="PF00441"/>
    </source>
</evidence>
<dbReference type="Proteomes" id="UP000234331">
    <property type="component" value="Unassembled WGS sequence"/>
</dbReference>
<dbReference type="OrthoDB" id="8677713at2"/>
<feature type="domain" description="Acyl-CoA dehydrogenase/oxidase N-terminal" evidence="7">
    <location>
        <begin position="6"/>
        <end position="118"/>
    </location>
</feature>
<accession>A0A2I2KHW4</accession>
<evidence type="ECO:0000313" key="9">
    <source>
        <dbReference type="Proteomes" id="UP000234331"/>
    </source>
</evidence>
<dbReference type="InterPro" id="IPR037069">
    <property type="entry name" value="AcylCoA_DH/ox_N_sf"/>
</dbReference>
<evidence type="ECO:0000256" key="5">
    <source>
        <dbReference type="ARBA" id="ARBA00023002"/>
    </source>
</evidence>
<dbReference type="CDD" id="cd00567">
    <property type="entry name" value="ACAD"/>
    <property type="match status" value="1"/>
</dbReference>
<evidence type="ECO:0000259" key="7">
    <source>
        <dbReference type="Pfam" id="PF02771"/>
    </source>
</evidence>
<dbReference type="GO" id="GO:0050660">
    <property type="term" value="F:flavin adenine dinucleotide binding"/>
    <property type="evidence" value="ECO:0007669"/>
    <property type="project" value="InterPro"/>
</dbReference>
<dbReference type="Pfam" id="PF02771">
    <property type="entry name" value="Acyl-CoA_dh_N"/>
    <property type="match status" value="1"/>
</dbReference>
<dbReference type="Pfam" id="PF00441">
    <property type="entry name" value="Acyl-CoA_dh_1"/>
    <property type="match status" value="1"/>
</dbReference>
<keyword evidence="3" id="KW-0285">Flavoprotein</keyword>
<evidence type="ECO:0000256" key="4">
    <source>
        <dbReference type="ARBA" id="ARBA00022827"/>
    </source>
</evidence>
<comment type="similarity">
    <text evidence="2">Belongs to the acyl-CoA dehydrogenase family.</text>
</comment>
<name>A0A2I2KHW4_9ACTN</name>
<keyword evidence="4" id="KW-0274">FAD</keyword>